<feature type="transmembrane region" description="Helical" evidence="3">
    <location>
        <begin position="12"/>
        <end position="38"/>
    </location>
</feature>
<evidence type="ECO:0000256" key="3">
    <source>
        <dbReference type="SAM" id="Phobius"/>
    </source>
</evidence>
<evidence type="ECO:0000313" key="5">
    <source>
        <dbReference type="Proteomes" id="UP000729402"/>
    </source>
</evidence>
<dbReference type="GO" id="GO:0005886">
    <property type="term" value="C:plasma membrane"/>
    <property type="evidence" value="ECO:0007669"/>
    <property type="project" value="TreeGrafter"/>
</dbReference>
<dbReference type="InterPro" id="IPR044839">
    <property type="entry name" value="NDR1-like"/>
</dbReference>
<dbReference type="PANTHER" id="PTHR31415">
    <property type="entry name" value="OS05G0367900 PROTEIN"/>
    <property type="match status" value="1"/>
</dbReference>
<evidence type="ECO:0000256" key="1">
    <source>
        <dbReference type="ARBA" id="ARBA00004370"/>
    </source>
</evidence>
<evidence type="ECO:0000313" key="4">
    <source>
        <dbReference type="EMBL" id="KAG8081063.1"/>
    </source>
</evidence>
<reference evidence="4" key="1">
    <citation type="journal article" date="2021" name="bioRxiv">
        <title>Whole Genome Assembly and Annotation of Northern Wild Rice, Zizania palustris L., Supports a Whole Genome Duplication in the Zizania Genus.</title>
        <authorList>
            <person name="Haas M."/>
            <person name="Kono T."/>
            <person name="Macchietto M."/>
            <person name="Millas R."/>
            <person name="McGilp L."/>
            <person name="Shao M."/>
            <person name="Duquette J."/>
            <person name="Hirsch C.N."/>
            <person name="Kimball J."/>
        </authorList>
    </citation>
    <scope>NUCLEOTIDE SEQUENCE</scope>
    <source>
        <tissue evidence="4">Fresh leaf tissue</tissue>
    </source>
</reference>
<protein>
    <recommendedName>
        <fullName evidence="6">Late embryogenesis abundant protein LEA-2 subgroup domain-containing protein</fullName>
    </recommendedName>
</protein>
<gene>
    <name evidence="4" type="ORF">GUJ93_ZPchr0007g6148</name>
</gene>
<evidence type="ECO:0008006" key="6">
    <source>
        <dbReference type="Google" id="ProtNLM"/>
    </source>
</evidence>
<name>A0A8J5W5E0_ZIZPA</name>
<proteinExistence type="predicted"/>
<keyword evidence="2 3" id="KW-0472">Membrane</keyword>
<dbReference type="PANTHER" id="PTHR31415:SF6">
    <property type="entry name" value="LATE EMBRYOGENESIS ABUNDANT PROTEIN LEA-2 SUBGROUP DOMAIN-CONTAINING PROTEIN"/>
    <property type="match status" value="1"/>
</dbReference>
<keyword evidence="3" id="KW-0812">Transmembrane</keyword>
<keyword evidence="3" id="KW-1133">Transmembrane helix</keyword>
<keyword evidence="5" id="KW-1185">Reference proteome</keyword>
<dbReference type="GO" id="GO:0098542">
    <property type="term" value="P:defense response to other organism"/>
    <property type="evidence" value="ECO:0007669"/>
    <property type="project" value="InterPro"/>
</dbReference>
<evidence type="ECO:0000256" key="2">
    <source>
        <dbReference type="ARBA" id="ARBA00023136"/>
    </source>
</evidence>
<sequence length="207" mass="22648">MCDDCCICSDDWRYYLICFAAVSVLVLVAVLVAAYCFVRHPVFIVEEASLTRFSLSSPSSATALAYNLSLALTIHNPNWAMSIKNVKPMEAAYRFDDQQFDRVLIADKAASSVPMKTVVYRVVSGSDNAYASLGNAGVVEYGKERKKGTFQVDVVVTGQVSYTARYTKCKIEATCPLELQLAPPGQAPAAVAFQKVKCTLAKPKKYC</sequence>
<accession>A0A8J5W5E0</accession>
<dbReference type="GO" id="GO:0009506">
    <property type="term" value="C:plasmodesma"/>
    <property type="evidence" value="ECO:0007669"/>
    <property type="project" value="TreeGrafter"/>
</dbReference>
<dbReference type="Proteomes" id="UP000729402">
    <property type="component" value="Unassembled WGS sequence"/>
</dbReference>
<organism evidence="4 5">
    <name type="scientific">Zizania palustris</name>
    <name type="common">Northern wild rice</name>
    <dbReference type="NCBI Taxonomy" id="103762"/>
    <lineage>
        <taxon>Eukaryota</taxon>
        <taxon>Viridiplantae</taxon>
        <taxon>Streptophyta</taxon>
        <taxon>Embryophyta</taxon>
        <taxon>Tracheophyta</taxon>
        <taxon>Spermatophyta</taxon>
        <taxon>Magnoliopsida</taxon>
        <taxon>Liliopsida</taxon>
        <taxon>Poales</taxon>
        <taxon>Poaceae</taxon>
        <taxon>BOP clade</taxon>
        <taxon>Oryzoideae</taxon>
        <taxon>Oryzeae</taxon>
        <taxon>Zizaniinae</taxon>
        <taxon>Zizania</taxon>
    </lineage>
</organism>
<dbReference type="EMBL" id="JAAALK010000282">
    <property type="protein sequence ID" value="KAG8081063.1"/>
    <property type="molecule type" value="Genomic_DNA"/>
</dbReference>
<comment type="subcellular location">
    <subcellularLocation>
        <location evidence="1">Membrane</location>
    </subcellularLocation>
</comment>
<dbReference type="AlphaFoldDB" id="A0A8J5W5E0"/>
<comment type="caution">
    <text evidence="4">The sequence shown here is derived from an EMBL/GenBank/DDBJ whole genome shotgun (WGS) entry which is preliminary data.</text>
</comment>
<reference evidence="4" key="2">
    <citation type="submission" date="2021-02" db="EMBL/GenBank/DDBJ databases">
        <authorList>
            <person name="Kimball J.A."/>
            <person name="Haas M.W."/>
            <person name="Macchietto M."/>
            <person name="Kono T."/>
            <person name="Duquette J."/>
            <person name="Shao M."/>
        </authorList>
    </citation>
    <scope>NUCLEOTIDE SEQUENCE</scope>
    <source>
        <tissue evidence="4">Fresh leaf tissue</tissue>
    </source>
</reference>